<name>A0AAE0CTW3_9ROSI</name>
<comment type="caution">
    <text evidence="1">The sequence shown here is derived from an EMBL/GenBank/DDBJ whole genome shotgun (WGS) entry which is preliminary data.</text>
</comment>
<keyword evidence="2" id="KW-1185">Reference proteome</keyword>
<evidence type="ECO:0000313" key="1">
    <source>
        <dbReference type="EMBL" id="KAK2663281.1"/>
    </source>
</evidence>
<dbReference type="Proteomes" id="UP001280121">
    <property type="component" value="Unassembled WGS sequence"/>
</dbReference>
<organism evidence="1 2">
    <name type="scientific">Dipteronia dyeriana</name>
    <dbReference type="NCBI Taxonomy" id="168575"/>
    <lineage>
        <taxon>Eukaryota</taxon>
        <taxon>Viridiplantae</taxon>
        <taxon>Streptophyta</taxon>
        <taxon>Embryophyta</taxon>
        <taxon>Tracheophyta</taxon>
        <taxon>Spermatophyta</taxon>
        <taxon>Magnoliopsida</taxon>
        <taxon>eudicotyledons</taxon>
        <taxon>Gunneridae</taxon>
        <taxon>Pentapetalae</taxon>
        <taxon>rosids</taxon>
        <taxon>malvids</taxon>
        <taxon>Sapindales</taxon>
        <taxon>Sapindaceae</taxon>
        <taxon>Hippocastanoideae</taxon>
        <taxon>Acereae</taxon>
        <taxon>Dipteronia</taxon>
    </lineage>
</organism>
<protein>
    <submittedName>
        <fullName evidence="1">Uncharacterized protein</fullName>
    </submittedName>
</protein>
<sequence>MNCRAIKTILDQYAKASAQVINYGKFAMCTSLSYLVVEGKRLAEMIGVQLVDCHEKYLGLPCFTGRSKRNLFSNITDRVWGRIKG</sequence>
<evidence type="ECO:0000313" key="2">
    <source>
        <dbReference type="Proteomes" id="UP001280121"/>
    </source>
</evidence>
<dbReference type="AlphaFoldDB" id="A0AAE0CTW3"/>
<gene>
    <name evidence="1" type="ORF">Ddye_001855</name>
</gene>
<reference evidence="1" key="1">
    <citation type="journal article" date="2023" name="Plant J.">
        <title>Genome sequences and population genomics provide insights into the demographic history, inbreeding, and mutation load of two 'living fossil' tree species of Dipteronia.</title>
        <authorList>
            <person name="Feng Y."/>
            <person name="Comes H.P."/>
            <person name="Chen J."/>
            <person name="Zhu S."/>
            <person name="Lu R."/>
            <person name="Zhang X."/>
            <person name="Li P."/>
            <person name="Qiu J."/>
            <person name="Olsen K.M."/>
            <person name="Qiu Y."/>
        </authorList>
    </citation>
    <scope>NUCLEOTIDE SEQUENCE</scope>
    <source>
        <strain evidence="1">KIB01</strain>
    </source>
</reference>
<proteinExistence type="predicted"/>
<dbReference type="EMBL" id="JANJYI010000001">
    <property type="protein sequence ID" value="KAK2663281.1"/>
    <property type="molecule type" value="Genomic_DNA"/>
</dbReference>
<accession>A0AAE0CTW3</accession>